<keyword evidence="3" id="KW-1185">Reference proteome</keyword>
<dbReference type="GeneID" id="71930043"/>
<dbReference type="AlphaFoldDB" id="A0A8U0A738"/>
<dbReference type="KEGG" id="haad:MW046_18310"/>
<evidence type="ECO:0000313" key="2">
    <source>
        <dbReference type="EMBL" id="UPM45011.1"/>
    </source>
</evidence>
<dbReference type="EMBL" id="CP096022">
    <property type="protein sequence ID" value="UPM45011.1"/>
    <property type="molecule type" value="Genomic_DNA"/>
</dbReference>
<gene>
    <name evidence="2" type="ORF">MW046_18310</name>
</gene>
<dbReference type="RefSeq" id="WP_247995665.1">
    <property type="nucleotide sequence ID" value="NZ_CP096022.1"/>
</dbReference>
<dbReference type="Proteomes" id="UP000831768">
    <property type="component" value="Plasmid unnamed3"/>
</dbReference>
<geneLocation type="plasmid" evidence="2 3">
    <name>unnamed3</name>
</geneLocation>
<name>A0A8U0A738_9EURY</name>
<reference evidence="2" key="1">
    <citation type="submission" date="2022-04" db="EMBL/GenBank/DDBJ databases">
        <title>Halocatena sp. nov., isolated from a salt lake.</title>
        <authorList>
            <person name="Cui H.-L."/>
        </authorList>
    </citation>
    <scope>NUCLEOTIDE SEQUENCE</scope>
    <source>
        <strain evidence="2">AD-1</strain>
        <plasmid evidence="2">unnamed3</plasmid>
    </source>
</reference>
<feature type="region of interest" description="Disordered" evidence="1">
    <location>
        <begin position="225"/>
        <end position="263"/>
    </location>
</feature>
<evidence type="ECO:0000256" key="1">
    <source>
        <dbReference type="SAM" id="MobiDB-lite"/>
    </source>
</evidence>
<keyword evidence="2" id="KW-0614">Plasmid</keyword>
<proteinExistence type="predicted"/>
<feature type="compositionally biased region" description="Low complexity" evidence="1">
    <location>
        <begin position="233"/>
        <end position="256"/>
    </location>
</feature>
<protein>
    <submittedName>
        <fullName evidence="2">Cell surface glycoprotein related protein</fullName>
    </submittedName>
</protein>
<accession>A0A8U0A738</accession>
<organism evidence="2 3">
    <name type="scientific">Halocatena salina</name>
    <dbReference type="NCBI Taxonomy" id="2934340"/>
    <lineage>
        <taxon>Archaea</taxon>
        <taxon>Methanobacteriati</taxon>
        <taxon>Methanobacteriota</taxon>
        <taxon>Stenosarchaea group</taxon>
        <taxon>Halobacteria</taxon>
        <taxon>Halobacteriales</taxon>
        <taxon>Natronomonadaceae</taxon>
        <taxon>Halocatena</taxon>
    </lineage>
</organism>
<sequence>MNRLLLAVVSLTVVVVVASTPLTSTMAQKSPQTFVIEQGDRSIRVTPLGDGSRSVEEFYDYRSPATEPEGQYGSYGTSNIQINQVSQLFIYRGSSGLSLVFLHDKSGDEGGAVITGDISGLPANGDWVVEDDTYNNRDDVFQHNDGSSHIEWLLRGNRTDGAAFRGLGRSSDTTITVDMKFNERSANYPFEEWEGPPDQNEIERWVVRSGTGEMIALDMNDPIEISSGTSGAPSTLTETGGTVTPTSSTGTPATTTQAGSSDGFGVSVPRFDVGLVILAVVALTATALLRRTG</sequence>
<evidence type="ECO:0000313" key="3">
    <source>
        <dbReference type="Proteomes" id="UP000831768"/>
    </source>
</evidence>